<feature type="domain" description="FAD-binding" evidence="5">
    <location>
        <begin position="310"/>
        <end position="375"/>
    </location>
</feature>
<keyword evidence="3" id="KW-0560">Oxidoreductase</keyword>
<dbReference type="OrthoDB" id="3322136at2"/>
<dbReference type="GO" id="GO:0004497">
    <property type="term" value="F:monooxygenase activity"/>
    <property type="evidence" value="ECO:0007669"/>
    <property type="project" value="UniProtKB-KW"/>
</dbReference>
<dbReference type="EMBL" id="FOEF01000010">
    <property type="protein sequence ID" value="SEP45819.1"/>
    <property type="molecule type" value="Genomic_DNA"/>
</dbReference>
<proteinExistence type="predicted"/>
<dbReference type="PANTHER" id="PTHR47178">
    <property type="entry name" value="MONOOXYGENASE, FAD-BINDING"/>
    <property type="match status" value="1"/>
</dbReference>
<accession>A0A1H8Y150</accession>
<evidence type="ECO:0000259" key="5">
    <source>
        <dbReference type="Pfam" id="PF01494"/>
    </source>
</evidence>
<dbReference type="STRING" id="394193.SAMN04489732_110123"/>
<evidence type="ECO:0000256" key="2">
    <source>
        <dbReference type="ARBA" id="ARBA00022827"/>
    </source>
</evidence>
<evidence type="ECO:0000313" key="6">
    <source>
        <dbReference type="EMBL" id="SEP45819.1"/>
    </source>
</evidence>
<keyword evidence="4" id="KW-0503">Monooxygenase</keyword>
<keyword evidence="2" id="KW-0274">FAD</keyword>
<evidence type="ECO:0000256" key="3">
    <source>
        <dbReference type="ARBA" id="ARBA00023002"/>
    </source>
</evidence>
<dbReference type="PANTHER" id="PTHR47178:SF5">
    <property type="entry name" value="FAD-BINDING DOMAIN-CONTAINING PROTEIN"/>
    <property type="match status" value="1"/>
</dbReference>
<feature type="domain" description="FAD-binding" evidence="5">
    <location>
        <begin position="6"/>
        <end position="171"/>
    </location>
</feature>
<dbReference type="RefSeq" id="WP_091619405.1">
    <property type="nucleotide sequence ID" value="NZ_FOEF01000010.1"/>
</dbReference>
<reference evidence="6 7" key="1">
    <citation type="submission" date="2016-10" db="EMBL/GenBank/DDBJ databases">
        <authorList>
            <person name="de Groot N.N."/>
        </authorList>
    </citation>
    <scope>NUCLEOTIDE SEQUENCE [LARGE SCALE GENOMIC DNA]</scope>
    <source>
        <strain evidence="6 7">DSM 44993</strain>
    </source>
</reference>
<dbReference type="InterPro" id="IPR036188">
    <property type="entry name" value="FAD/NAD-bd_sf"/>
</dbReference>
<keyword evidence="7" id="KW-1185">Reference proteome</keyword>
<organism evidence="6 7">
    <name type="scientific">Amycolatopsis saalfeldensis</name>
    <dbReference type="NCBI Taxonomy" id="394193"/>
    <lineage>
        <taxon>Bacteria</taxon>
        <taxon>Bacillati</taxon>
        <taxon>Actinomycetota</taxon>
        <taxon>Actinomycetes</taxon>
        <taxon>Pseudonocardiales</taxon>
        <taxon>Pseudonocardiaceae</taxon>
        <taxon>Amycolatopsis</taxon>
    </lineage>
</organism>
<sequence length="420" mass="44836">MGENLRVAVIGGGTGGLCLAHGLAAAGMEVAVYERSRTRTERLQGYRLHINPHGSAALHECLPAPAWERFLATRGKGTGDFAFVTEQLRELAVIDEETGADPAAAHHSVSRISLHQVLSTGLDGILWYDKEFVRYETGPKGVTCFFADGTTAEADLVVGADGANSRVRAQLLPHAGRVDTGITAIVGKYPLTAETRGLVPARLTAGPNFVLPPRGRAMFTAPHEFAGAEVNDETAAVDPVLFDNTGSYVTWAYGASARRLPAGLAELDGAGLRAVVLDQIRGWHPGLSRLVELSPEGTVSRLPIKTSVPVEPWETGPVTLLGDAVHSMTPFRGIGANTALRDAQLLCRNLIGASDGSAAVADYEHRMREYGFQAVRASARSAEDFVTENRFARAMSRSMFAVVGSVPALKRRMFAEHGES</sequence>
<protein>
    <submittedName>
        <fullName evidence="6">2-polyprenyl-6-methoxyphenol hydroxylase</fullName>
    </submittedName>
</protein>
<dbReference type="PRINTS" id="PR00420">
    <property type="entry name" value="RNGMNOXGNASE"/>
</dbReference>
<dbReference type="AlphaFoldDB" id="A0A1H8Y150"/>
<dbReference type="GO" id="GO:0071949">
    <property type="term" value="F:FAD binding"/>
    <property type="evidence" value="ECO:0007669"/>
    <property type="project" value="InterPro"/>
</dbReference>
<dbReference type="Pfam" id="PF01494">
    <property type="entry name" value="FAD_binding_3"/>
    <property type="match status" value="2"/>
</dbReference>
<dbReference type="SUPFAM" id="SSF51905">
    <property type="entry name" value="FAD/NAD(P)-binding domain"/>
    <property type="match status" value="1"/>
</dbReference>
<evidence type="ECO:0000256" key="4">
    <source>
        <dbReference type="ARBA" id="ARBA00023033"/>
    </source>
</evidence>
<evidence type="ECO:0000256" key="1">
    <source>
        <dbReference type="ARBA" id="ARBA00022630"/>
    </source>
</evidence>
<name>A0A1H8Y150_9PSEU</name>
<evidence type="ECO:0000313" key="7">
    <source>
        <dbReference type="Proteomes" id="UP000198582"/>
    </source>
</evidence>
<dbReference type="Proteomes" id="UP000198582">
    <property type="component" value="Unassembled WGS sequence"/>
</dbReference>
<gene>
    <name evidence="6" type="ORF">SAMN04489732_110123</name>
</gene>
<keyword evidence="1" id="KW-0285">Flavoprotein</keyword>
<dbReference type="Gene3D" id="3.50.50.60">
    <property type="entry name" value="FAD/NAD(P)-binding domain"/>
    <property type="match status" value="1"/>
</dbReference>
<dbReference type="InterPro" id="IPR002938">
    <property type="entry name" value="FAD-bd"/>
</dbReference>